<comment type="pathway">
    <text evidence="1">Glycan metabolism; pectin degradation; 2-dehydro-3-deoxy-D-gluconate from pectin: step 1/5.</text>
</comment>
<dbReference type="PANTHER" id="PTHR31707">
    <property type="entry name" value="PECTINESTERASE"/>
    <property type="match status" value="1"/>
</dbReference>
<dbReference type="Pfam" id="PF01095">
    <property type="entry name" value="Pectinesterase"/>
    <property type="match status" value="1"/>
</dbReference>
<evidence type="ECO:0000313" key="12">
    <source>
        <dbReference type="RefSeq" id="XP_027074336.2"/>
    </source>
</evidence>
<dbReference type="InterPro" id="IPR012334">
    <property type="entry name" value="Pectin_lyas_fold"/>
</dbReference>
<comment type="similarity">
    <text evidence="2">In the N-terminal section; belongs to the PMEI family.</text>
</comment>
<keyword evidence="11" id="KW-1185">Reference proteome</keyword>
<dbReference type="Pfam" id="PF04043">
    <property type="entry name" value="PMEI"/>
    <property type="match status" value="1"/>
</dbReference>
<dbReference type="SMART" id="SM00856">
    <property type="entry name" value="PMEI"/>
    <property type="match status" value="1"/>
</dbReference>
<protein>
    <submittedName>
        <fullName evidence="12">Probable pectinesterase/pectinesterase inhibitor 51</fullName>
    </submittedName>
</protein>
<comment type="similarity">
    <text evidence="3">In the C-terminal section; belongs to the pectinesterase family.</text>
</comment>
<reference evidence="11" key="1">
    <citation type="journal article" date="2025" name="Foods">
        <title>Unveiling the Microbial Signatures of Arabica Coffee Cherries: Insights into Ripeness Specific Diversity, Functional Traits, and Implications for Quality and Safety.</title>
        <authorList>
            <consortium name="RefSeq"/>
            <person name="Tenea G.N."/>
            <person name="Cifuentes V."/>
            <person name="Reyes P."/>
            <person name="Cevallos-Vallejos M."/>
        </authorList>
    </citation>
    <scope>NUCLEOTIDE SEQUENCE [LARGE SCALE GENOMIC DNA]</scope>
</reference>
<evidence type="ECO:0000256" key="3">
    <source>
        <dbReference type="ARBA" id="ARBA00007786"/>
    </source>
</evidence>
<dbReference type="GO" id="GO:0030599">
    <property type="term" value="F:pectinesterase activity"/>
    <property type="evidence" value="ECO:0007669"/>
    <property type="project" value="UniProtKB-EC"/>
</dbReference>
<dbReference type="GO" id="GO:0004857">
    <property type="term" value="F:enzyme inhibitor activity"/>
    <property type="evidence" value="ECO:0007669"/>
    <property type="project" value="InterPro"/>
</dbReference>
<dbReference type="InterPro" id="IPR000070">
    <property type="entry name" value="Pectinesterase_cat"/>
</dbReference>
<dbReference type="CDD" id="cd15798">
    <property type="entry name" value="PMEI-like_3"/>
    <property type="match status" value="1"/>
</dbReference>
<evidence type="ECO:0000313" key="11">
    <source>
        <dbReference type="Proteomes" id="UP001652660"/>
    </source>
</evidence>
<dbReference type="GeneID" id="113698653"/>
<proteinExistence type="inferred from homology"/>
<evidence type="ECO:0000256" key="7">
    <source>
        <dbReference type="ARBA" id="ARBA00047928"/>
    </source>
</evidence>
<comment type="catalytic activity">
    <reaction evidence="7">
        <text>[(1-&gt;4)-alpha-D-galacturonosyl methyl ester](n) + n H2O = [(1-&gt;4)-alpha-D-galacturonosyl](n) + n methanol + n H(+)</text>
        <dbReference type="Rhea" id="RHEA:22380"/>
        <dbReference type="Rhea" id="RHEA-COMP:14570"/>
        <dbReference type="Rhea" id="RHEA-COMP:14573"/>
        <dbReference type="ChEBI" id="CHEBI:15377"/>
        <dbReference type="ChEBI" id="CHEBI:15378"/>
        <dbReference type="ChEBI" id="CHEBI:17790"/>
        <dbReference type="ChEBI" id="CHEBI:140522"/>
        <dbReference type="ChEBI" id="CHEBI:140523"/>
        <dbReference type="EC" id="3.1.1.11"/>
    </reaction>
</comment>
<feature type="chain" id="PRO_5046059597" evidence="9">
    <location>
        <begin position="25"/>
        <end position="561"/>
    </location>
</feature>
<dbReference type="GO" id="GO:0042545">
    <property type="term" value="P:cell wall modification"/>
    <property type="evidence" value="ECO:0007669"/>
    <property type="project" value="InterPro"/>
</dbReference>
<gene>
    <name evidence="12" type="primary">LOC113698653</name>
</gene>
<dbReference type="SUPFAM" id="SSF101148">
    <property type="entry name" value="Plant invertase/pectin methylesterase inhibitor"/>
    <property type="match status" value="1"/>
</dbReference>
<dbReference type="Gene3D" id="2.160.20.10">
    <property type="entry name" value="Single-stranded right-handed beta-helix, Pectin lyase-like"/>
    <property type="match status" value="1"/>
</dbReference>
<keyword evidence="9" id="KW-0732">Signal</keyword>
<evidence type="ECO:0000256" key="9">
    <source>
        <dbReference type="SAM" id="SignalP"/>
    </source>
</evidence>
<keyword evidence="6" id="KW-0961">Cell wall biogenesis/degradation</keyword>
<evidence type="ECO:0000256" key="1">
    <source>
        <dbReference type="ARBA" id="ARBA00005184"/>
    </source>
</evidence>
<evidence type="ECO:0000256" key="6">
    <source>
        <dbReference type="ARBA" id="ARBA00023316"/>
    </source>
</evidence>
<reference evidence="12" key="2">
    <citation type="submission" date="2025-08" db="UniProtKB">
        <authorList>
            <consortium name="RefSeq"/>
        </authorList>
    </citation>
    <scope>IDENTIFICATION</scope>
    <source>
        <tissue evidence="12">Leaves</tissue>
    </source>
</reference>
<keyword evidence="4" id="KW-0378">Hydrolase</keyword>
<dbReference type="UniPathway" id="UPA00545">
    <property type="reaction ID" value="UER00823"/>
</dbReference>
<dbReference type="OrthoDB" id="2019149at2759"/>
<feature type="signal peptide" evidence="9">
    <location>
        <begin position="1"/>
        <end position="24"/>
    </location>
</feature>
<organism evidence="11 12">
    <name type="scientific">Coffea arabica</name>
    <name type="common">Arabian coffee</name>
    <dbReference type="NCBI Taxonomy" id="13443"/>
    <lineage>
        <taxon>Eukaryota</taxon>
        <taxon>Viridiplantae</taxon>
        <taxon>Streptophyta</taxon>
        <taxon>Embryophyta</taxon>
        <taxon>Tracheophyta</taxon>
        <taxon>Spermatophyta</taxon>
        <taxon>Magnoliopsida</taxon>
        <taxon>eudicotyledons</taxon>
        <taxon>Gunneridae</taxon>
        <taxon>Pentapetalae</taxon>
        <taxon>asterids</taxon>
        <taxon>lamiids</taxon>
        <taxon>Gentianales</taxon>
        <taxon>Rubiaceae</taxon>
        <taxon>Ixoroideae</taxon>
        <taxon>Gardenieae complex</taxon>
        <taxon>Bertiereae - Coffeeae clade</taxon>
        <taxon>Coffeeae</taxon>
        <taxon>Coffea</taxon>
    </lineage>
</organism>
<sequence>MLPMTSFISCTLLSFLLFFSISSAKTTTSFLQPPPPPSSSPSSSPPENNLIHEACKASRDPPTCESTLSQSSHVPPPNSTLLDVIQSATWASSENLNLSILMVNDILNSSAENLNLSIAAWNCVEGLVYSAYRTGSTAENLPRGRMKDSRAWMSAALAYQAGCSSGLKTANGGFNSKVNKTVAFLDGLIGITTNALGMMVNYDNFGNESRSWGPPKTERDGFWDRVNGSSDGVGSGFDFNGGVPSGLKASVTVCKGGGCDYETVQEAVNVAPDNDASRRFVIWIKAGLYEEIVRVPLEKKNVVFLGDGMGKTVITGSLNVGMPRMSTYNTATVGVIGDGFMASGVTFQNTAGPVEHQAVAFRSQSDLSVIENCEFISNQDTLYAHSLRQYYKSCRIQGNVDFIFGNAAAFFQDCVILVAPRQIEPEKGETNAVTAQSRTSPAQSTGFVFHNCVINGTEEYMALYYSNPSVHRNFLGRPWREYSRTIYINSTIEALISPEGWLPWNGDYALATLYYGEYANSGPGANVTGRVSWSSRIPDEHVQAYSVHNFIQGDGWIPASS</sequence>
<evidence type="ECO:0000256" key="5">
    <source>
        <dbReference type="ARBA" id="ARBA00023085"/>
    </source>
</evidence>
<name>A0A6P6T987_COFAR</name>
<evidence type="ECO:0000256" key="2">
    <source>
        <dbReference type="ARBA" id="ARBA00006027"/>
    </source>
</evidence>
<dbReference type="RefSeq" id="XP_027074336.2">
    <property type="nucleotide sequence ID" value="XM_027218535.2"/>
</dbReference>
<dbReference type="SUPFAM" id="SSF51126">
    <property type="entry name" value="Pectin lyase-like"/>
    <property type="match status" value="1"/>
</dbReference>
<evidence type="ECO:0000259" key="10">
    <source>
        <dbReference type="SMART" id="SM00856"/>
    </source>
</evidence>
<evidence type="ECO:0000256" key="8">
    <source>
        <dbReference type="SAM" id="MobiDB-lite"/>
    </source>
</evidence>
<dbReference type="InterPro" id="IPR011050">
    <property type="entry name" value="Pectin_lyase_fold/virulence"/>
</dbReference>
<feature type="region of interest" description="Disordered" evidence="8">
    <location>
        <begin position="30"/>
        <end position="50"/>
    </location>
</feature>
<dbReference type="AlphaFoldDB" id="A0A6P6T987"/>
<dbReference type="Gene3D" id="1.20.140.40">
    <property type="entry name" value="Invertase/pectin methylesterase inhibitor family protein"/>
    <property type="match status" value="1"/>
</dbReference>
<accession>A0A6P6T987</accession>
<dbReference type="InterPro" id="IPR006501">
    <property type="entry name" value="Pectinesterase_inhib_dom"/>
</dbReference>
<dbReference type="GO" id="GO:0045490">
    <property type="term" value="P:pectin catabolic process"/>
    <property type="evidence" value="ECO:0007669"/>
    <property type="project" value="UniProtKB-UniPathway"/>
</dbReference>
<dbReference type="NCBIfam" id="TIGR01614">
    <property type="entry name" value="PME_inhib"/>
    <property type="match status" value="1"/>
</dbReference>
<dbReference type="InterPro" id="IPR035513">
    <property type="entry name" value="Invertase/methylesterase_inhib"/>
</dbReference>
<keyword evidence="5" id="KW-0063">Aspartyl esterase</keyword>
<evidence type="ECO:0000256" key="4">
    <source>
        <dbReference type="ARBA" id="ARBA00022801"/>
    </source>
</evidence>
<dbReference type="Proteomes" id="UP001652660">
    <property type="component" value="Chromosome 7c"/>
</dbReference>
<feature type="domain" description="Pectinesterase inhibitor" evidence="10">
    <location>
        <begin position="46"/>
        <end position="198"/>
    </location>
</feature>